<dbReference type="InterPro" id="IPR002139">
    <property type="entry name" value="Ribo/fructo_kinase"/>
</dbReference>
<evidence type="ECO:0000256" key="3">
    <source>
        <dbReference type="ARBA" id="ARBA00022777"/>
    </source>
</evidence>
<protein>
    <submittedName>
        <fullName evidence="6">Carbohydrate kinase, PfkB family protein</fullName>
    </submittedName>
</protein>
<dbReference type="OrthoDB" id="9779730at2"/>
<keyword evidence="7" id="KW-1185">Reference proteome</keyword>
<evidence type="ECO:0000259" key="5">
    <source>
        <dbReference type="Pfam" id="PF00294"/>
    </source>
</evidence>
<accession>Q0F193</accession>
<comment type="caution">
    <text evidence="6">The sequence shown here is derived from an EMBL/GenBank/DDBJ whole genome shotgun (WGS) entry which is preliminary data.</text>
</comment>
<feature type="domain" description="Carbohydrate kinase PfkB" evidence="5">
    <location>
        <begin position="1"/>
        <end position="282"/>
    </location>
</feature>
<keyword evidence="3 4" id="KW-0418">Kinase</keyword>
<dbReference type="eggNOG" id="COG0524">
    <property type="taxonomic scope" value="Bacteria"/>
</dbReference>
<dbReference type="GO" id="GO:0016301">
    <property type="term" value="F:kinase activity"/>
    <property type="evidence" value="ECO:0007669"/>
    <property type="project" value="UniProtKB-KW"/>
</dbReference>
<keyword evidence="2 4" id="KW-0808">Transferase</keyword>
<organism evidence="6 7">
    <name type="scientific">Mariprofundus ferrooxydans PV-1</name>
    <dbReference type="NCBI Taxonomy" id="314345"/>
    <lineage>
        <taxon>Bacteria</taxon>
        <taxon>Pseudomonadati</taxon>
        <taxon>Pseudomonadota</taxon>
        <taxon>Candidatius Mariprofundia</taxon>
        <taxon>Mariprofundales</taxon>
        <taxon>Mariprofundaceae</taxon>
        <taxon>Mariprofundus</taxon>
    </lineage>
</organism>
<dbReference type="PANTHER" id="PTHR10584:SF157">
    <property type="entry name" value="SULFOFRUCTOSE KINASE"/>
    <property type="match status" value="1"/>
</dbReference>
<sequence>MSDVCCVGHASWDITMAVAHHPGADEKTVADAMQLAGGGPAANAAVCIARLGGDAAFCGYLGSDLFGEAHLHELRDAGVDSSAVLRGAYPTPLSQILAKPDGLRSVVNFKGDTPHLSADALQRLPQARVLLFDGHEPELSKAICAEAAQHGSKTVLDAGSLHRGTALLAPEVDYLVASARFAAQFCHTHDMQLALSKLAGICPHVVITLGADGLLWASEGRQGRMPAFRVDCVDSTGAGDAFHGAFALGLVRAMVWPDLLRYASAAGALSCTRLGARQALPDATAVQRLLSEQPGIVIENLEL</sequence>
<dbReference type="Proteomes" id="UP000005297">
    <property type="component" value="Unassembled WGS sequence"/>
</dbReference>
<evidence type="ECO:0000313" key="6">
    <source>
        <dbReference type="EMBL" id="EAU55298.1"/>
    </source>
</evidence>
<evidence type="ECO:0000256" key="1">
    <source>
        <dbReference type="ARBA" id="ARBA00010688"/>
    </source>
</evidence>
<dbReference type="HOGENOM" id="CLU_027634_2_2_0"/>
<comment type="similarity">
    <text evidence="1 4">Belongs to the carbohydrate kinase PfkB family.</text>
</comment>
<dbReference type="InterPro" id="IPR011611">
    <property type="entry name" value="PfkB_dom"/>
</dbReference>
<dbReference type="Gene3D" id="3.40.1190.20">
    <property type="match status" value="1"/>
</dbReference>
<dbReference type="SUPFAM" id="SSF53613">
    <property type="entry name" value="Ribokinase-like"/>
    <property type="match status" value="1"/>
</dbReference>
<proteinExistence type="inferred from homology"/>
<dbReference type="GO" id="GO:0005829">
    <property type="term" value="C:cytosol"/>
    <property type="evidence" value="ECO:0007669"/>
    <property type="project" value="TreeGrafter"/>
</dbReference>
<gene>
    <name evidence="6" type="ORF">SPV1_11216</name>
</gene>
<dbReference type="PROSITE" id="PS00584">
    <property type="entry name" value="PFKB_KINASES_2"/>
    <property type="match status" value="1"/>
</dbReference>
<dbReference type="GO" id="GO:0006796">
    <property type="term" value="P:phosphate-containing compound metabolic process"/>
    <property type="evidence" value="ECO:0007669"/>
    <property type="project" value="UniProtKB-ARBA"/>
</dbReference>
<dbReference type="FunCoup" id="Q0F193">
    <property type="interactions" value="5"/>
</dbReference>
<evidence type="ECO:0000313" key="7">
    <source>
        <dbReference type="Proteomes" id="UP000005297"/>
    </source>
</evidence>
<dbReference type="Pfam" id="PF00294">
    <property type="entry name" value="PfkB"/>
    <property type="match status" value="1"/>
</dbReference>
<reference evidence="6 7" key="1">
    <citation type="submission" date="2006-09" db="EMBL/GenBank/DDBJ databases">
        <authorList>
            <person name="Emerson D."/>
            <person name="Ferriera S."/>
            <person name="Johnson J."/>
            <person name="Kravitz S."/>
            <person name="Halpern A."/>
            <person name="Remington K."/>
            <person name="Beeson K."/>
            <person name="Tran B."/>
            <person name="Rogers Y.-H."/>
            <person name="Friedman R."/>
            <person name="Venter J.C."/>
        </authorList>
    </citation>
    <scope>NUCLEOTIDE SEQUENCE [LARGE SCALE GENOMIC DNA]</scope>
    <source>
        <strain evidence="6 7">PV-1</strain>
    </source>
</reference>
<evidence type="ECO:0000256" key="4">
    <source>
        <dbReference type="RuleBase" id="RU003704"/>
    </source>
</evidence>
<dbReference type="AlphaFoldDB" id="Q0F193"/>
<name>Q0F193_9PROT</name>
<dbReference type="PRINTS" id="PR00990">
    <property type="entry name" value="RIBOKINASE"/>
</dbReference>
<dbReference type="InterPro" id="IPR029056">
    <property type="entry name" value="Ribokinase-like"/>
</dbReference>
<dbReference type="InParanoid" id="Q0F193"/>
<evidence type="ECO:0000256" key="2">
    <source>
        <dbReference type="ARBA" id="ARBA00022679"/>
    </source>
</evidence>
<dbReference type="PANTHER" id="PTHR10584">
    <property type="entry name" value="SUGAR KINASE"/>
    <property type="match status" value="1"/>
</dbReference>
<dbReference type="STRING" id="314344.AL013_09200"/>
<dbReference type="InterPro" id="IPR002173">
    <property type="entry name" value="Carboh/pur_kinase_PfkB_CS"/>
</dbReference>
<dbReference type="RefSeq" id="WP_009849761.1">
    <property type="nucleotide sequence ID" value="NZ_DS022294.1"/>
</dbReference>
<dbReference type="EMBL" id="AATS01000003">
    <property type="protein sequence ID" value="EAU55298.1"/>
    <property type="molecule type" value="Genomic_DNA"/>
</dbReference>